<feature type="chain" id="PRO_5029569634" description="Secreted protein" evidence="1">
    <location>
        <begin position="22"/>
        <end position="157"/>
    </location>
</feature>
<feature type="signal peptide" evidence="1">
    <location>
        <begin position="1"/>
        <end position="21"/>
    </location>
</feature>
<dbReference type="OrthoDB" id="994845at2759"/>
<reference evidence="2 3" key="1">
    <citation type="journal article" date="2019" name="Genome Biol. Evol.">
        <title>Insights into the evolution of the New World diploid cottons (Gossypium, subgenus Houzingenia) based on genome sequencing.</title>
        <authorList>
            <person name="Grover C.E."/>
            <person name="Arick M.A. 2nd"/>
            <person name="Thrash A."/>
            <person name="Conover J.L."/>
            <person name="Sanders W.S."/>
            <person name="Peterson D.G."/>
            <person name="Frelichowski J.E."/>
            <person name="Scheffler J.A."/>
            <person name="Scheffler B.E."/>
            <person name="Wendel J.F."/>
        </authorList>
    </citation>
    <scope>NUCLEOTIDE SEQUENCE [LARGE SCALE GENOMIC DNA]</scope>
    <source>
        <strain evidence="2">0</strain>
        <tissue evidence="2">Leaf</tissue>
    </source>
</reference>
<evidence type="ECO:0000313" key="2">
    <source>
        <dbReference type="EMBL" id="MBA0809571.1"/>
    </source>
</evidence>
<evidence type="ECO:0008006" key="4">
    <source>
        <dbReference type="Google" id="ProtNLM"/>
    </source>
</evidence>
<evidence type="ECO:0000313" key="3">
    <source>
        <dbReference type="Proteomes" id="UP000593560"/>
    </source>
</evidence>
<sequence length="157" mass="17663">MWKTKLGVCCIVHVILGVVSSHTTECEFDRWLLAPTAIVGLVEIIVSTSQSDRLIRVPVDRLYRWNHGSCYVGLPEELEDFRLLLDQRSKVEVCYLFFQTYINYAMISLKNRVIGSVRDGENARIGLVVTAIRVEAMDSIATARHERAAQGGHAGEE</sequence>
<keyword evidence="3" id="KW-1185">Reference proteome</keyword>
<comment type="caution">
    <text evidence="2">The sequence shown here is derived from an EMBL/GenBank/DDBJ whole genome shotgun (WGS) entry which is preliminary data.</text>
</comment>
<name>A0A7J9HIB8_9ROSI</name>
<evidence type="ECO:0000256" key="1">
    <source>
        <dbReference type="SAM" id="SignalP"/>
    </source>
</evidence>
<keyword evidence="1" id="KW-0732">Signal</keyword>
<dbReference type="EMBL" id="JABFAD010000009">
    <property type="protein sequence ID" value="MBA0809571.1"/>
    <property type="molecule type" value="Genomic_DNA"/>
</dbReference>
<gene>
    <name evidence="2" type="ORF">Gohar_025215</name>
</gene>
<accession>A0A7J9HIB8</accession>
<organism evidence="2 3">
    <name type="scientific">Gossypium harknessii</name>
    <dbReference type="NCBI Taxonomy" id="34285"/>
    <lineage>
        <taxon>Eukaryota</taxon>
        <taxon>Viridiplantae</taxon>
        <taxon>Streptophyta</taxon>
        <taxon>Embryophyta</taxon>
        <taxon>Tracheophyta</taxon>
        <taxon>Spermatophyta</taxon>
        <taxon>Magnoliopsida</taxon>
        <taxon>eudicotyledons</taxon>
        <taxon>Gunneridae</taxon>
        <taxon>Pentapetalae</taxon>
        <taxon>rosids</taxon>
        <taxon>malvids</taxon>
        <taxon>Malvales</taxon>
        <taxon>Malvaceae</taxon>
        <taxon>Malvoideae</taxon>
        <taxon>Gossypium</taxon>
    </lineage>
</organism>
<dbReference type="Proteomes" id="UP000593560">
    <property type="component" value="Unassembled WGS sequence"/>
</dbReference>
<proteinExistence type="predicted"/>
<protein>
    <recommendedName>
        <fullName evidence="4">Secreted protein</fullName>
    </recommendedName>
</protein>
<dbReference type="AlphaFoldDB" id="A0A7J9HIB8"/>